<organism evidence="2 3">
    <name type="scientific">Leeia speluncae</name>
    <dbReference type="NCBI Taxonomy" id="2884804"/>
    <lineage>
        <taxon>Bacteria</taxon>
        <taxon>Pseudomonadati</taxon>
        <taxon>Pseudomonadota</taxon>
        <taxon>Betaproteobacteria</taxon>
        <taxon>Neisseriales</taxon>
        <taxon>Leeiaceae</taxon>
        <taxon>Leeia</taxon>
    </lineage>
</organism>
<dbReference type="SUPFAM" id="SSF51306">
    <property type="entry name" value="LexA/Signal peptidase"/>
    <property type="match status" value="1"/>
</dbReference>
<proteinExistence type="predicted"/>
<feature type="domain" description="Peptidase S24/S26A/S26B/S26C" evidence="1">
    <location>
        <begin position="19"/>
        <end position="106"/>
    </location>
</feature>
<reference evidence="2" key="1">
    <citation type="submission" date="2021-10" db="EMBL/GenBank/DDBJ databases">
        <title>The complete genome sequence of Leeia sp. TBRC 13508.</title>
        <authorList>
            <person name="Charoenyingcharoen P."/>
            <person name="Yukphan P."/>
        </authorList>
    </citation>
    <scope>NUCLEOTIDE SEQUENCE</scope>
    <source>
        <strain evidence="2">TBRC 13508</strain>
    </source>
</reference>
<accession>A0ABS8D8V6</accession>
<protein>
    <submittedName>
        <fullName evidence="2">DNA repair protein</fullName>
    </submittedName>
</protein>
<keyword evidence="3" id="KW-1185">Reference proteome</keyword>
<dbReference type="RefSeq" id="WP_227181467.1">
    <property type="nucleotide sequence ID" value="NZ_JAJBZT010000008.1"/>
</dbReference>
<dbReference type="EMBL" id="JAJBZT010000008">
    <property type="protein sequence ID" value="MCB6184658.1"/>
    <property type="molecule type" value="Genomic_DNA"/>
</dbReference>
<evidence type="ECO:0000259" key="1">
    <source>
        <dbReference type="Pfam" id="PF00717"/>
    </source>
</evidence>
<comment type="caution">
    <text evidence="2">The sequence shown here is derived from an EMBL/GenBank/DDBJ whole genome shotgun (WGS) entry which is preliminary data.</text>
</comment>
<dbReference type="Proteomes" id="UP001165395">
    <property type="component" value="Unassembled WGS sequence"/>
</dbReference>
<gene>
    <name evidence="2" type="ORF">LIN78_14010</name>
</gene>
<dbReference type="InterPro" id="IPR036286">
    <property type="entry name" value="LexA/Signal_pep-like_sf"/>
</dbReference>
<dbReference type="Gene3D" id="2.10.109.10">
    <property type="entry name" value="Umud Fragment, subunit A"/>
    <property type="match status" value="1"/>
</dbReference>
<name>A0ABS8D8V6_9NEIS</name>
<dbReference type="InterPro" id="IPR015927">
    <property type="entry name" value="Peptidase_S24_S26A/B/C"/>
</dbReference>
<sequence>MNQLVILPVDVTHPARTYPLMACRVVAGFPSPANDYLDEPLNIQELLVTHPASTFFMNYTARPIPSEMVNTGDILVVDKSVRPWLGALVVVCLEGEMKLRRWQENERAELAGEDWYVWGVVVGLARRLVK</sequence>
<evidence type="ECO:0000313" key="2">
    <source>
        <dbReference type="EMBL" id="MCB6184658.1"/>
    </source>
</evidence>
<dbReference type="Pfam" id="PF00717">
    <property type="entry name" value="Peptidase_S24"/>
    <property type="match status" value="1"/>
</dbReference>
<evidence type="ECO:0000313" key="3">
    <source>
        <dbReference type="Proteomes" id="UP001165395"/>
    </source>
</evidence>